<dbReference type="Gene3D" id="3.10.620.30">
    <property type="match status" value="1"/>
</dbReference>
<dbReference type="Pfam" id="PF06035">
    <property type="entry name" value="Peptidase_C93"/>
    <property type="match status" value="1"/>
</dbReference>
<protein>
    <submittedName>
        <fullName evidence="1">Transglutaminase family protein cysteine peptidase</fullName>
    </submittedName>
</protein>
<accession>G9AI99</accession>
<gene>
    <name evidence="1" type="ordered locus">SFHH103_06322</name>
</gene>
<keyword evidence="1" id="KW-0614">Plasmid</keyword>
<dbReference type="PANTHER" id="PTHR39327:SF1">
    <property type="entry name" value="BLR5470 PROTEIN"/>
    <property type="match status" value="1"/>
</dbReference>
<geneLocation type="plasmid" evidence="1 2">
    <name>pSfHH103e</name>
</geneLocation>
<dbReference type="Proteomes" id="UP000007735">
    <property type="component" value="Plasmid pSfHH103e"/>
</dbReference>
<organism evidence="1 2">
    <name type="scientific">Sinorhizobium fredii (strain HH103)</name>
    <dbReference type="NCBI Taxonomy" id="1117943"/>
    <lineage>
        <taxon>Bacteria</taxon>
        <taxon>Pseudomonadati</taxon>
        <taxon>Pseudomonadota</taxon>
        <taxon>Alphaproteobacteria</taxon>
        <taxon>Hyphomicrobiales</taxon>
        <taxon>Rhizobiaceae</taxon>
        <taxon>Sinorhizobium/Ensifer group</taxon>
        <taxon>Sinorhizobium</taxon>
    </lineage>
</organism>
<dbReference type="HOGENOM" id="CLU_092032_2_0_5"/>
<proteinExistence type="predicted"/>
<name>G9AI99_SINF1</name>
<dbReference type="InterPro" id="IPR010319">
    <property type="entry name" value="Transglutaminase-like_Cys_pept"/>
</dbReference>
<evidence type="ECO:0000313" key="2">
    <source>
        <dbReference type="Proteomes" id="UP000007735"/>
    </source>
</evidence>
<evidence type="ECO:0000313" key="1">
    <source>
        <dbReference type="EMBL" id="CCF00781.1"/>
    </source>
</evidence>
<dbReference type="KEGG" id="sfh:SFHH103_06322"/>
<dbReference type="EMBL" id="HE616899">
    <property type="protein sequence ID" value="CCF00781.1"/>
    <property type="molecule type" value="Genomic_DNA"/>
</dbReference>
<dbReference type="AlphaFoldDB" id="G9AI99"/>
<reference evidence="1 2" key="1">
    <citation type="journal article" date="2012" name="J. Bacteriol.">
        <title>Genome sequence of the soybean symbiont Sinorhizobium fredii HH103.</title>
        <authorList>
            <person name="Weidner S."/>
            <person name="Becker A."/>
            <person name="Bonilla I."/>
            <person name="Jaenicke S."/>
            <person name="Lloret J."/>
            <person name="Margaret I."/>
            <person name="Puhler A."/>
            <person name="Ruiz-Sainz J.E."/>
            <person name="Schneiker-Bekel S."/>
            <person name="Szczepanowski R."/>
            <person name="Vinardell J.M."/>
            <person name="Zehner S."/>
            <person name="Gottfert M."/>
        </authorList>
    </citation>
    <scope>NUCLEOTIDE SEQUENCE [LARGE SCALE GENOMIC DNA]</scope>
    <source>
        <strain evidence="1 2">HH103</strain>
        <plasmid evidence="2">pSfHH103e</plasmid>
    </source>
</reference>
<dbReference type="PANTHER" id="PTHR39327">
    <property type="match status" value="1"/>
</dbReference>
<sequence length="206" mass="23493">MVLYAGRFYSVDIHLRSHLCRYGHETGRKCFRAARFYSFCSRDPWLCGTGRGRETVVLGPEKASELKQVNAAVNARVRERSDRANVGKDDDWRVPARYGDCEDFAIAKKRELLKRGWPASALLLTVARFRGGGHTVLTVRTSEGDLVLDSQTNSVRDWSRTPYQYLARQSQSNGRLWERIDGMTRFGAHQINTTASRKLQAPRARK</sequence>